<evidence type="ECO:0000256" key="1">
    <source>
        <dbReference type="SAM" id="MobiDB-lite"/>
    </source>
</evidence>
<feature type="compositionally biased region" description="Basic residues" evidence="1">
    <location>
        <begin position="467"/>
        <end position="480"/>
    </location>
</feature>
<reference evidence="3 4" key="1">
    <citation type="journal article" date="2021" name="Sci. Rep.">
        <title>The genome of the diatom Chaetoceros tenuissimus carries an ancient integrated fragment of an extant virus.</title>
        <authorList>
            <person name="Hongo Y."/>
            <person name="Kimura K."/>
            <person name="Takaki Y."/>
            <person name="Yoshida Y."/>
            <person name="Baba S."/>
            <person name="Kobayashi G."/>
            <person name="Nagasaki K."/>
            <person name="Hano T."/>
            <person name="Tomaru Y."/>
        </authorList>
    </citation>
    <scope>NUCLEOTIDE SEQUENCE [LARGE SCALE GENOMIC DNA]</scope>
    <source>
        <strain evidence="3 4">NIES-3715</strain>
    </source>
</reference>
<dbReference type="SMART" id="SM01182">
    <property type="entry name" value="EF-1_beta_acid"/>
    <property type="match status" value="6"/>
</dbReference>
<feature type="compositionally biased region" description="Basic residues" evidence="1">
    <location>
        <begin position="749"/>
        <end position="760"/>
    </location>
</feature>
<dbReference type="Proteomes" id="UP001054902">
    <property type="component" value="Unassembled WGS sequence"/>
</dbReference>
<feature type="compositionally biased region" description="Acidic residues" evidence="1">
    <location>
        <begin position="367"/>
        <end position="382"/>
    </location>
</feature>
<feature type="compositionally biased region" description="Basic and acidic residues" evidence="1">
    <location>
        <begin position="739"/>
        <end position="748"/>
    </location>
</feature>
<feature type="region of interest" description="Disordered" evidence="1">
    <location>
        <begin position="404"/>
        <end position="804"/>
    </location>
</feature>
<feature type="compositionally biased region" description="Basic and acidic residues" evidence="1">
    <location>
        <begin position="541"/>
        <end position="551"/>
    </location>
</feature>
<feature type="compositionally biased region" description="Basic and acidic residues" evidence="1">
    <location>
        <begin position="456"/>
        <end position="466"/>
    </location>
</feature>
<feature type="compositionally biased region" description="Basic and acidic residues" evidence="1">
    <location>
        <begin position="707"/>
        <end position="718"/>
    </location>
</feature>
<dbReference type="AlphaFoldDB" id="A0AAD3H1E5"/>
<dbReference type="EMBL" id="BLLK01000022">
    <property type="protein sequence ID" value="GFH46578.1"/>
    <property type="molecule type" value="Genomic_DNA"/>
</dbReference>
<feature type="compositionally biased region" description="Basic and acidic residues" evidence="1">
    <location>
        <begin position="667"/>
        <end position="678"/>
    </location>
</feature>
<evidence type="ECO:0000313" key="3">
    <source>
        <dbReference type="EMBL" id="GFH46578.1"/>
    </source>
</evidence>
<feature type="domain" description="Elongation factor 1 beta central acidic region eukaryote" evidence="2">
    <location>
        <begin position="697"/>
        <end position="723"/>
    </location>
</feature>
<feature type="domain" description="Elongation factor 1 beta central acidic region eukaryote" evidence="2">
    <location>
        <begin position="446"/>
        <end position="473"/>
    </location>
</feature>
<keyword evidence="4" id="KW-1185">Reference proteome</keyword>
<accession>A0AAD3H1E5</accession>
<dbReference type="InterPro" id="IPR018940">
    <property type="entry name" value="EF-1_beta_acid_region_euk"/>
</dbReference>
<feature type="region of interest" description="Disordered" evidence="1">
    <location>
        <begin position="50"/>
        <end position="70"/>
    </location>
</feature>
<sequence>MVIPPQIQKLFNDRLADRGRFPNPATAELTKIEKKALKAEIKRIYPTLTGTSWEMPSDTRPEKPDKSGSYRSKLDTFVKRRWMKAKTDYGVENAMSSKYHKEYKEERATEKRALLDQQIRDNPNPDGRLTSDQIPGVTIQALIKKHDRLDGMSILYVLMNAVELGVMVYIGCHGNKDTINTEWLRWATKQTGVGNNGKRCDPVIMRPNSGRFGKPTLRDKFKFICIPLYKSNQLGNCTDVERKMHTVLQEIPYPYCGWIQRGSGENYEGKTGKGVVFAAVSFGAAIDAIKDGTMIFRKLKGKFSDMKFPANFRQKIPQKLFAALEREPLQEMDRNVLQDSRPVATNFSSPLKKKRKKKIDSSSNSSSDEDSSSDSDSSFDDENDKKIQEMGLWNAANANTSFSSRHMVDVNSSNDKNDEMKPSAKRKATTSSSSHSKSLDNDVSMLFSSDDDDNDYDKKYKKEPRALKKPTKRKATTSRRKVLDYSSSSDDNDYDKKYKKEPRALKKPTKRKATTSSSSHSKSLDNDVSMLFSSDDDDNDYDKKYKKEPRALKKPTKRKATTSCRKVLDYSSSSDDNDYDKKYKKEPRALKKPTKRKATTSSSSHSKSLDNDVSMLFSSDDDDNDYDKKYKKEPRALKKPTKRKATTSCHKVLDYSSSSDDNDNDNDYDKKYKKEPSALKKPTKRKATTSRRKVLDYSSSSDDEDNGYDKKYKKEPRALKKKRASKNAYSSFSSCSKTSSKDDEEKKPALKKAPKKKRGRPTNYESQRNIDTTQMMTMESYFSTKPKKPTLTSPNSTDDLEEEE</sequence>
<name>A0AAD3H1E5_9STRA</name>
<feature type="domain" description="Elongation factor 1 beta central acidic region eukaryote" evidence="2">
    <location>
        <begin position="531"/>
        <end position="558"/>
    </location>
</feature>
<proteinExistence type="predicted"/>
<feature type="domain" description="Elongation factor 1 beta central acidic region eukaryote" evidence="2">
    <location>
        <begin position="570"/>
        <end position="596"/>
    </location>
</feature>
<comment type="caution">
    <text evidence="3">The sequence shown here is derived from an EMBL/GenBank/DDBJ whole genome shotgun (WGS) entry which is preliminary data.</text>
</comment>
<feature type="compositionally biased region" description="Basic residues" evidence="1">
    <location>
        <begin position="681"/>
        <end position="692"/>
    </location>
</feature>
<evidence type="ECO:0000313" key="4">
    <source>
        <dbReference type="Proteomes" id="UP001054902"/>
    </source>
</evidence>
<feature type="domain" description="Elongation factor 1 beta central acidic region eukaryote" evidence="2">
    <location>
        <begin position="485"/>
        <end position="511"/>
    </location>
</feature>
<protein>
    <recommendedName>
        <fullName evidence="2">Elongation factor 1 beta central acidic region eukaryote domain-containing protein</fullName>
    </recommendedName>
</protein>
<feature type="compositionally biased region" description="Basic and acidic residues" evidence="1">
    <location>
        <begin position="494"/>
        <end position="504"/>
    </location>
</feature>
<gene>
    <name evidence="3" type="ORF">CTEN210_03052</name>
</gene>
<feature type="compositionally biased region" description="Polar residues" evidence="1">
    <location>
        <begin position="404"/>
        <end position="414"/>
    </location>
</feature>
<organism evidence="3 4">
    <name type="scientific">Chaetoceros tenuissimus</name>
    <dbReference type="NCBI Taxonomy" id="426638"/>
    <lineage>
        <taxon>Eukaryota</taxon>
        <taxon>Sar</taxon>
        <taxon>Stramenopiles</taxon>
        <taxon>Ochrophyta</taxon>
        <taxon>Bacillariophyta</taxon>
        <taxon>Coscinodiscophyceae</taxon>
        <taxon>Chaetocerotophycidae</taxon>
        <taxon>Chaetocerotales</taxon>
        <taxon>Chaetocerotaceae</taxon>
        <taxon>Chaetoceros</taxon>
    </lineage>
</organism>
<feature type="compositionally biased region" description="Basic and acidic residues" evidence="1">
    <location>
        <begin position="57"/>
        <end position="70"/>
    </location>
</feature>
<feature type="domain" description="Elongation factor 1 beta central acidic region eukaryote" evidence="2">
    <location>
        <begin position="616"/>
        <end position="643"/>
    </location>
</feature>
<feature type="region of interest" description="Disordered" evidence="1">
    <location>
        <begin position="333"/>
        <end position="382"/>
    </location>
</feature>
<feature type="compositionally biased region" description="Polar residues" evidence="1">
    <location>
        <begin position="763"/>
        <end position="783"/>
    </location>
</feature>
<evidence type="ECO:0000259" key="2">
    <source>
        <dbReference type="SMART" id="SM01182"/>
    </source>
</evidence>
<feature type="compositionally biased region" description="Basic and acidic residues" evidence="1">
    <location>
        <begin position="626"/>
        <end position="636"/>
    </location>
</feature>
<feature type="compositionally biased region" description="Basic and acidic residues" evidence="1">
    <location>
        <begin position="579"/>
        <end position="589"/>
    </location>
</feature>